<evidence type="ECO:0000313" key="5">
    <source>
        <dbReference type="EMBL" id="KAA1378141.1"/>
    </source>
</evidence>
<dbReference type="Gene3D" id="1.10.10.10">
    <property type="entry name" value="Winged helix-like DNA-binding domain superfamily/Winged helix DNA-binding domain"/>
    <property type="match status" value="1"/>
</dbReference>
<dbReference type="OrthoDB" id="5182935at2"/>
<evidence type="ECO:0000256" key="1">
    <source>
        <dbReference type="ARBA" id="ARBA00023015"/>
    </source>
</evidence>
<keyword evidence="3" id="KW-0804">Transcription</keyword>
<dbReference type="GO" id="GO:0003700">
    <property type="term" value="F:DNA-binding transcription factor activity"/>
    <property type="evidence" value="ECO:0007669"/>
    <property type="project" value="InterPro"/>
</dbReference>
<accession>A0A641AN39</accession>
<reference evidence="5" key="1">
    <citation type="submission" date="2019-09" db="EMBL/GenBank/DDBJ databases">
        <authorList>
            <person name="Li J."/>
        </authorList>
    </citation>
    <scope>NUCLEOTIDE SEQUENCE [LARGE SCALE GENOMIC DNA]</scope>
    <source>
        <strain evidence="5">NRBC 14897</strain>
    </source>
</reference>
<evidence type="ECO:0000313" key="6">
    <source>
        <dbReference type="Proteomes" id="UP001515100"/>
    </source>
</evidence>
<keyword evidence="2" id="KW-0238">DNA-binding</keyword>
<dbReference type="CDD" id="cd07377">
    <property type="entry name" value="WHTH_GntR"/>
    <property type="match status" value="1"/>
</dbReference>
<dbReference type="Proteomes" id="UP001515100">
    <property type="component" value="Unassembled WGS sequence"/>
</dbReference>
<dbReference type="PANTHER" id="PTHR43537">
    <property type="entry name" value="TRANSCRIPTIONAL REGULATOR, GNTR FAMILY"/>
    <property type="match status" value="1"/>
</dbReference>
<dbReference type="SUPFAM" id="SSF48008">
    <property type="entry name" value="GntR ligand-binding domain-like"/>
    <property type="match status" value="1"/>
</dbReference>
<dbReference type="PANTHER" id="PTHR43537:SF41">
    <property type="entry name" value="TRANSCRIPTIONAL REGULATORY PROTEIN"/>
    <property type="match status" value="1"/>
</dbReference>
<dbReference type="InterPro" id="IPR036388">
    <property type="entry name" value="WH-like_DNA-bd_sf"/>
</dbReference>
<evidence type="ECO:0000256" key="2">
    <source>
        <dbReference type="ARBA" id="ARBA00023125"/>
    </source>
</evidence>
<protein>
    <submittedName>
        <fullName evidence="5">GntR family transcriptional regulator</fullName>
    </submittedName>
</protein>
<dbReference type="GO" id="GO:0003677">
    <property type="term" value="F:DNA binding"/>
    <property type="evidence" value="ECO:0007669"/>
    <property type="project" value="UniProtKB-KW"/>
</dbReference>
<keyword evidence="6" id="KW-1185">Reference proteome</keyword>
<dbReference type="Pfam" id="PF00392">
    <property type="entry name" value="GntR"/>
    <property type="match status" value="1"/>
</dbReference>
<dbReference type="RefSeq" id="WP_129183215.1">
    <property type="nucleotide sequence ID" value="NZ_JAGIOG010000001.1"/>
</dbReference>
<dbReference type="SMART" id="SM00345">
    <property type="entry name" value="HTH_GNTR"/>
    <property type="match status" value="1"/>
</dbReference>
<dbReference type="PROSITE" id="PS50949">
    <property type="entry name" value="HTH_GNTR"/>
    <property type="match status" value="1"/>
</dbReference>
<keyword evidence="1" id="KW-0805">Transcription regulation</keyword>
<organism evidence="5 6">
    <name type="scientific">Aeromicrobium fastidiosum</name>
    <dbReference type="NCBI Taxonomy" id="52699"/>
    <lineage>
        <taxon>Bacteria</taxon>
        <taxon>Bacillati</taxon>
        <taxon>Actinomycetota</taxon>
        <taxon>Actinomycetes</taxon>
        <taxon>Propionibacteriales</taxon>
        <taxon>Nocardioidaceae</taxon>
        <taxon>Aeromicrobium</taxon>
    </lineage>
</organism>
<dbReference type="InterPro" id="IPR000524">
    <property type="entry name" value="Tscrpt_reg_HTH_GntR"/>
</dbReference>
<name>A0A641AN39_9ACTN</name>
<dbReference type="InterPro" id="IPR008920">
    <property type="entry name" value="TF_FadR/GntR_C"/>
</dbReference>
<comment type="caution">
    <text evidence="5">The sequence shown here is derived from an EMBL/GenBank/DDBJ whole genome shotgun (WGS) entry which is preliminary data.</text>
</comment>
<sequence length="220" mass="25302">MSQSPTRPTRVTAQQLALRHLRQLISDGVLKPDDRIRQEQLATELGCSVIPVREALKTLEAEGQIRYIPHRGYHVTRLSLAELKETYLIRRLLEDEIVRIAAPRLAEDDFEHLDRLMDAMESASSTGDVATMIESNRDLHFHIFEVAGQPRMVDFIRMLWQATDSYRALYYGDEVARDRVDHEHRSIVEALRTGDVDRAVAELERHRSHAVAALEERLAE</sequence>
<dbReference type="EMBL" id="SDPP02000002">
    <property type="protein sequence ID" value="KAA1378141.1"/>
    <property type="molecule type" value="Genomic_DNA"/>
</dbReference>
<proteinExistence type="predicted"/>
<dbReference type="InterPro" id="IPR036390">
    <property type="entry name" value="WH_DNA-bd_sf"/>
</dbReference>
<dbReference type="Pfam" id="PF07729">
    <property type="entry name" value="FCD"/>
    <property type="match status" value="1"/>
</dbReference>
<dbReference type="Gene3D" id="1.20.120.530">
    <property type="entry name" value="GntR ligand-binding domain-like"/>
    <property type="match status" value="1"/>
</dbReference>
<feature type="domain" description="HTH gntR-type" evidence="4">
    <location>
        <begin position="11"/>
        <end position="78"/>
    </location>
</feature>
<dbReference type="SUPFAM" id="SSF46785">
    <property type="entry name" value="Winged helix' DNA-binding domain"/>
    <property type="match status" value="1"/>
</dbReference>
<dbReference type="InterPro" id="IPR011711">
    <property type="entry name" value="GntR_C"/>
</dbReference>
<dbReference type="AlphaFoldDB" id="A0A641AN39"/>
<evidence type="ECO:0000259" key="4">
    <source>
        <dbReference type="PROSITE" id="PS50949"/>
    </source>
</evidence>
<dbReference type="SMART" id="SM00895">
    <property type="entry name" value="FCD"/>
    <property type="match status" value="1"/>
</dbReference>
<gene>
    <name evidence="5" type="ORF">ESP62_007095</name>
</gene>
<evidence type="ECO:0000256" key="3">
    <source>
        <dbReference type="ARBA" id="ARBA00023163"/>
    </source>
</evidence>